<evidence type="ECO:0000259" key="1">
    <source>
        <dbReference type="PROSITE" id="PS51819"/>
    </source>
</evidence>
<comment type="caution">
    <text evidence="2">The sequence shown here is derived from an EMBL/GenBank/DDBJ whole genome shotgun (WGS) entry which is preliminary data.</text>
</comment>
<feature type="domain" description="VOC" evidence="1">
    <location>
        <begin position="2"/>
        <end position="115"/>
    </location>
</feature>
<sequence length="117" mass="13427">MSVKRIVPNIESETPQKSIAFYEEFIGLKIAMDMDWIITFISERNPTSQISVIRHDGSDVPHPDVSIEVDNVDQMFAKAKKQNIKIVYPITDEPWGVRRFFVSDPNGKIINILSHLE</sequence>
<reference evidence="2 3" key="1">
    <citation type="submission" date="2020-02" db="EMBL/GenBank/DDBJ databases">
        <title>Aliifodinibius halophilus 2W32, complete genome.</title>
        <authorList>
            <person name="Li Y."/>
            <person name="Wu S."/>
        </authorList>
    </citation>
    <scope>NUCLEOTIDE SEQUENCE [LARGE SCALE GENOMIC DNA]</scope>
    <source>
        <strain evidence="2 3">2W32</strain>
    </source>
</reference>
<dbReference type="InterPro" id="IPR025870">
    <property type="entry name" value="Glyoxalase-like_dom"/>
</dbReference>
<dbReference type="SUPFAM" id="SSF54593">
    <property type="entry name" value="Glyoxalase/Bleomycin resistance protein/Dihydroxybiphenyl dioxygenase"/>
    <property type="match status" value="1"/>
</dbReference>
<dbReference type="Pfam" id="PF12681">
    <property type="entry name" value="Glyoxalase_2"/>
    <property type="match status" value="1"/>
</dbReference>
<dbReference type="Proteomes" id="UP000479132">
    <property type="component" value="Unassembled WGS sequence"/>
</dbReference>
<dbReference type="AlphaFoldDB" id="A0A6M1THC4"/>
<dbReference type="RefSeq" id="WP_165267371.1">
    <property type="nucleotide sequence ID" value="NZ_JAALLS010000007.1"/>
</dbReference>
<evidence type="ECO:0000313" key="3">
    <source>
        <dbReference type="Proteomes" id="UP000479132"/>
    </source>
</evidence>
<dbReference type="InterPro" id="IPR029068">
    <property type="entry name" value="Glyas_Bleomycin-R_OHBP_Dase"/>
</dbReference>
<proteinExistence type="predicted"/>
<protein>
    <submittedName>
        <fullName evidence="2">Glyoxalase</fullName>
    </submittedName>
</protein>
<gene>
    <name evidence="2" type="ORF">G3569_06715</name>
</gene>
<organism evidence="2 3">
    <name type="scientific">Fodinibius halophilus</name>
    <dbReference type="NCBI Taxonomy" id="1736908"/>
    <lineage>
        <taxon>Bacteria</taxon>
        <taxon>Pseudomonadati</taxon>
        <taxon>Balneolota</taxon>
        <taxon>Balneolia</taxon>
        <taxon>Balneolales</taxon>
        <taxon>Balneolaceae</taxon>
        <taxon>Fodinibius</taxon>
    </lineage>
</organism>
<dbReference type="EMBL" id="JAALLS010000007">
    <property type="protein sequence ID" value="NGP88040.1"/>
    <property type="molecule type" value="Genomic_DNA"/>
</dbReference>
<accession>A0A6M1THC4</accession>
<name>A0A6M1THC4_9BACT</name>
<dbReference type="Gene3D" id="3.10.180.10">
    <property type="entry name" value="2,3-Dihydroxybiphenyl 1,2-Dioxygenase, domain 1"/>
    <property type="match status" value="1"/>
</dbReference>
<dbReference type="PROSITE" id="PS51819">
    <property type="entry name" value="VOC"/>
    <property type="match status" value="1"/>
</dbReference>
<evidence type="ECO:0000313" key="2">
    <source>
        <dbReference type="EMBL" id="NGP88040.1"/>
    </source>
</evidence>
<keyword evidence="3" id="KW-1185">Reference proteome</keyword>
<dbReference type="InterPro" id="IPR037523">
    <property type="entry name" value="VOC_core"/>
</dbReference>